<keyword evidence="4 11" id="KW-0963">Cytoplasm</keyword>
<dbReference type="InterPro" id="IPR050090">
    <property type="entry name" value="Tyrosine_recombinase_XerCD"/>
</dbReference>
<dbReference type="CDD" id="cd00798">
    <property type="entry name" value="INT_XerDC_C"/>
    <property type="match status" value="1"/>
</dbReference>
<dbReference type="NCBIfam" id="NF040815">
    <property type="entry name" value="recomb_XerA_Arch"/>
    <property type="match status" value="1"/>
</dbReference>
<evidence type="ECO:0000256" key="3">
    <source>
        <dbReference type="ARBA" id="ARBA00015810"/>
    </source>
</evidence>
<keyword evidence="10 11" id="KW-0131">Cell cycle</keyword>
<evidence type="ECO:0000256" key="8">
    <source>
        <dbReference type="ARBA" id="ARBA00023125"/>
    </source>
</evidence>
<evidence type="ECO:0000313" key="15">
    <source>
        <dbReference type="Proteomes" id="UP000051236"/>
    </source>
</evidence>
<evidence type="ECO:0000259" key="13">
    <source>
        <dbReference type="PROSITE" id="PS51900"/>
    </source>
</evidence>
<evidence type="ECO:0000256" key="1">
    <source>
        <dbReference type="ARBA" id="ARBA00004496"/>
    </source>
</evidence>
<feature type="domain" description="Tyr recombinase" evidence="12">
    <location>
        <begin position="105"/>
        <end position="290"/>
    </location>
</feature>
<dbReference type="GO" id="GO:0006313">
    <property type="term" value="P:DNA transposition"/>
    <property type="evidence" value="ECO:0007669"/>
    <property type="project" value="UniProtKB-UniRule"/>
</dbReference>
<dbReference type="eggNOG" id="COG4974">
    <property type="taxonomic scope" value="Bacteria"/>
</dbReference>
<dbReference type="Gene3D" id="1.10.150.130">
    <property type="match status" value="1"/>
</dbReference>
<dbReference type="NCBIfam" id="TIGR02225">
    <property type="entry name" value="recomb_XerD"/>
    <property type="match status" value="1"/>
</dbReference>
<dbReference type="InterPro" id="IPR004107">
    <property type="entry name" value="Integrase_SAM-like_N"/>
</dbReference>
<proteinExistence type="inferred from homology"/>
<feature type="active site" evidence="11">
    <location>
        <position position="242"/>
    </location>
</feature>
<protein>
    <recommendedName>
        <fullName evidence="3 11">Tyrosine recombinase XerD</fullName>
    </recommendedName>
</protein>
<feature type="active site" evidence="11">
    <location>
        <position position="145"/>
    </location>
</feature>
<dbReference type="InterPro" id="IPR010998">
    <property type="entry name" value="Integrase_recombinase_N"/>
</dbReference>
<reference evidence="14 15" key="1">
    <citation type="journal article" date="2015" name="Genome Announc.">
        <title>Expanding the biotechnology potential of lactobacilli through comparative genomics of 213 strains and associated genera.</title>
        <authorList>
            <person name="Sun Z."/>
            <person name="Harris H.M."/>
            <person name="McCann A."/>
            <person name="Guo C."/>
            <person name="Argimon S."/>
            <person name="Zhang W."/>
            <person name="Yang X."/>
            <person name="Jeffery I.B."/>
            <person name="Cooney J.C."/>
            <person name="Kagawa T.F."/>
            <person name="Liu W."/>
            <person name="Song Y."/>
            <person name="Salvetti E."/>
            <person name="Wrobel A."/>
            <person name="Rasinkangas P."/>
            <person name="Parkhill J."/>
            <person name="Rea M.C."/>
            <person name="O'Sullivan O."/>
            <person name="Ritari J."/>
            <person name="Douillard F.P."/>
            <person name="Paul Ross R."/>
            <person name="Yang R."/>
            <person name="Briner A.E."/>
            <person name="Felis G.E."/>
            <person name="de Vos W.M."/>
            <person name="Barrangou R."/>
            <person name="Klaenhammer T.R."/>
            <person name="Caufield P.W."/>
            <person name="Cui Y."/>
            <person name="Zhang H."/>
            <person name="O'Toole P.W."/>
        </authorList>
    </citation>
    <scope>NUCLEOTIDE SEQUENCE [LARGE SCALE GENOMIC DNA]</scope>
    <source>
        <strain evidence="14 15">DSM 18527</strain>
    </source>
</reference>
<dbReference type="InterPro" id="IPR002104">
    <property type="entry name" value="Integrase_catalytic"/>
</dbReference>
<dbReference type="HAMAP" id="MF_01808">
    <property type="entry name" value="Recomb_XerC_XerD"/>
    <property type="match status" value="1"/>
</dbReference>
<dbReference type="PANTHER" id="PTHR30349">
    <property type="entry name" value="PHAGE INTEGRASE-RELATED"/>
    <property type="match status" value="1"/>
</dbReference>
<comment type="function">
    <text evidence="11">Site-specific tyrosine recombinase, which acts by catalyzing the cutting and rejoining of the recombining DNA molecules. The XerC-XerD complex is essential to convert dimers of the bacterial chromosome into monomers to permit their segregation at cell division. It also contributes to the segregational stability of plasmids.</text>
</comment>
<dbReference type="GO" id="GO:0051301">
    <property type="term" value="P:cell division"/>
    <property type="evidence" value="ECO:0007669"/>
    <property type="project" value="UniProtKB-KW"/>
</dbReference>
<dbReference type="GO" id="GO:0005737">
    <property type="term" value="C:cytoplasm"/>
    <property type="evidence" value="ECO:0007669"/>
    <property type="project" value="UniProtKB-SubCell"/>
</dbReference>
<feature type="active site" evidence="11">
    <location>
        <position position="268"/>
    </location>
</feature>
<dbReference type="InterPro" id="IPR011010">
    <property type="entry name" value="DNA_brk_join_enz"/>
</dbReference>
<dbReference type="HAMAP" id="MF_01807">
    <property type="entry name" value="Recomb_XerD"/>
    <property type="match status" value="1"/>
</dbReference>
<keyword evidence="8 11" id="KW-0238">DNA-binding</keyword>
<comment type="similarity">
    <text evidence="2 11">Belongs to the 'phage' integrase family. XerD subfamily.</text>
</comment>
<evidence type="ECO:0000259" key="12">
    <source>
        <dbReference type="PROSITE" id="PS51898"/>
    </source>
</evidence>
<dbReference type="Pfam" id="PF02899">
    <property type="entry name" value="Phage_int_SAM_1"/>
    <property type="match status" value="1"/>
</dbReference>
<keyword evidence="6 11" id="KW-0159">Chromosome partition</keyword>
<dbReference type="InterPro" id="IPR013762">
    <property type="entry name" value="Integrase-like_cat_sf"/>
</dbReference>
<dbReference type="InterPro" id="IPR011932">
    <property type="entry name" value="Recomb_XerD"/>
</dbReference>
<dbReference type="InterPro" id="IPR044068">
    <property type="entry name" value="CB"/>
</dbReference>
<dbReference type="Proteomes" id="UP000051236">
    <property type="component" value="Unassembled WGS sequence"/>
</dbReference>
<feature type="active site" evidence="11">
    <location>
        <position position="245"/>
    </location>
</feature>
<feature type="active site" description="O-(3'-phospho-DNA)-tyrosine intermediate" evidence="11">
    <location>
        <position position="277"/>
    </location>
</feature>
<dbReference type="RefSeq" id="WP_035451684.1">
    <property type="nucleotide sequence ID" value="NZ_AZGA01000002.1"/>
</dbReference>
<evidence type="ECO:0000313" key="14">
    <source>
        <dbReference type="EMBL" id="KRM36565.1"/>
    </source>
</evidence>
<dbReference type="STRING" id="1423734.FC83_GL002437"/>
<accession>X0PQ07</accession>
<dbReference type="EMBL" id="AZGA01000002">
    <property type="protein sequence ID" value="KRM36565.1"/>
    <property type="molecule type" value="Genomic_DNA"/>
</dbReference>
<dbReference type="Gene3D" id="1.10.443.10">
    <property type="entry name" value="Intergrase catalytic core"/>
    <property type="match status" value="1"/>
</dbReference>
<dbReference type="AlphaFoldDB" id="X0PQ07"/>
<comment type="caution">
    <text evidence="14">The sequence shown here is derived from an EMBL/GenBank/DDBJ whole genome shotgun (WGS) entry which is preliminary data.</text>
</comment>
<dbReference type="Pfam" id="PF00589">
    <property type="entry name" value="Phage_integrase"/>
    <property type="match status" value="1"/>
</dbReference>
<feature type="domain" description="Core-binding (CB)" evidence="13">
    <location>
        <begin position="1"/>
        <end position="84"/>
    </location>
</feature>
<dbReference type="SUPFAM" id="SSF56349">
    <property type="entry name" value="DNA breaking-rejoining enzymes"/>
    <property type="match status" value="1"/>
</dbReference>
<dbReference type="NCBIfam" id="NF001399">
    <property type="entry name" value="PRK00283.1"/>
    <property type="match status" value="1"/>
</dbReference>
<dbReference type="OrthoDB" id="9801717at2"/>
<evidence type="ECO:0000256" key="2">
    <source>
        <dbReference type="ARBA" id="ARBA00010450"/>
    </source>
</evidence>
<feature type="active site" evidence="11">
    <location>
        <position position="169"/>
    </location>
</feature>
<evidence type="ECO:0000256" key="9">
    <source>
        <dbReference type="ARBA" id="ARBA00023172"/>
    </source>
</evidence>
<dbReference type="PROSITE" id="PS51898">
    <property type="entry name" value="TYR_RECOMBINASE"/>
    <property type="match status" value="1"/>
</dbReference>
<dbReference type="PANTHER" id="PTHR30349:SF81">
    <property type="entry name" value="TYROSINE RECOMBINASE XERC"/>
    <property type="match status" value="1"/>
</dbReference>
<organism evidence="14 15">
    <name type="scientific">Agrilactobacillus composti DSM 18527 = JCM 14202</name>
    <dbReference type="NCBI Taxonomy" id="1423734"/>
    <lineage>
        <taxon>Bacteria</taxon>
        <taxon>Bacillati</taxon>
        <taxon>Bacillota</taxon>
        <taxon>Bacilli</taxon>
        <taxon>Lactobacillales</taxon>
        <taxon>Lactobacillaceae</taxon>
        <taxon>Agrilactobacillus</taxon>
    </lineage>
</organism>
<keyword evidence="15" id="KW-1185">Reference proteome</keyword>
<evidence type="ECO:0000256" key="10">
    <source>
        <dbReference type="ARBA" id="ARBA00023306"/>
    </source>
</evidence>
<dbReference type="GO" id="GO:0009037">
    <property type="term" value="F:tyrosine-based site-specific recombinase activity"/>
    <property type="evidence" value="ECO:0007669"/>
    <property type="project" value="UniProtKB-UniRule"/>
</dbReference>
<comment type="subcellular location">
    <subcellularLocation>
        <location evidence="1 11">Cytoplasm</location>
    </subcellularLocation>
</comment>
<evidence type="ECO:0000256" key="5">
    <source>
        <dbReference type="ARBA" id="ARBA00022618"/>
    </source>
</evidence>
<sequence>MEELIKDYIHYLEIERGLSPQTQASYYEDLKQFRAFLQARQIASFPEDSAVIAEFLKQQAKLGKATRSLARMVSALRKFYQYLLNEHQLKSDPMTQINLPKPQQKLPVVLSIAEVGQLLAAPDTQKPLGVRDRAILEVLYATGLRVSELTHLQLGQLHLAIGLIQTIGKGNKERMLPIGDVASDWLSQYLTGIRPSFAAKHSPQSGVVFLNFRGQPLTRQAIWKIIKKYILQCGITKDVTPHTLRHSFATHLLENGADLRVVQTLLGHTDIATTQIYTHLSTKKIRQVYNKTHPRA</sequence>
<evidence type="ECO:0000256" key="4">
    <source>
        <dbReference type="ARBA" id="ARBA00022490"/>
    </source>
</evidence>
<evidence type="ECO:0000256" key="11">
    <source>
        <dbReference type="HAMAP-Rule" id="MF_01807"/>
    </source>
</evidence>
<dbReference type="InterPro" id="IPR023009">
    <property type="entry name" value="Tyrosine_recombinase_XerC/XerD"/>
</dbReference>
<comment type="subunit">
    <text evidence="11">Forms a cyclic heterotetrameric complex composed of two molecules of XerC and two molecules of XerD.</text>
</comment>
<gene>
    <name evidence="11" type="primary">xerD</name>
    <name evidence="14" type="ORF">FC83_GL002437</name>
</gene>
<dbReference type="PROSITE" id="PS51900">
    <property type="entry name" value="CB"/>
    <property type="match status" value="1"/>
</dbReference>
<dbReference type="GO" id="GO:0003677">
    <property type="term" value="F:DNA binding"/>
    <property type="evidence" value="ECO:0007669"/>
    <property type="project" value="UniProtKB-UniRule"/>
</dbReference>
<keyword evidence="5 11" id="KW-0132">Cell division</keyword>
<name>X0PQ07_9LACO</name>
<evidence type="ECO:0000256" key="7">
    <source>
        <dbReference type="ARBA" id="ARBA00022908"/>
    </source>
</evidence>
<evidence type="ECO:0000256" key="6">
    <source>
        <dbReference type="ARBA" id="ARBA00022829"/>
    </source>
</evidence>
<keyword evidence="7 11" id="KW-0229">DNA integration</keyword>
<dbReference type="PATRIC" id="fig|1423734.3.peg.2471"/>
<dbReference type="GO" id="GO:0007059">
    <property type="term" value="P:chromosome segregation"/>
    <property type="evidence" value="ECO:0007669"/>
    <property type="project" value="UniProtKB-UniRule"/>
</dbReference>
<keyword evidence="9 11" id="KW-0233">DNA recombination</keyword>